<evidence type="ECO:0000313" key="2">
    <source>
        <dbReference type="EMBL" id="RED45808.1"/>
    </source>
</evidence>
<evidence type="ECO:0000313" key="3">
    <source>
        <dbReference type="Proteomes" id="UP000256845"/>
    </source>
</evidence>
<dbReference type="SUPFAM" id="SSF53300">
    <property type="entry name" value="vWA-like"/>
    <property type="match status" value="1"/>
</dbReference>
<protein>
    <submittedName>
        <fullName evidence="2">Ca-activated chloride channel family protein</fullName>
    </submittedName>
</protein>
<dbReference type="SMART" id="SM00327">
    <property type="entry name" value="VWA"/>
    <property type="match status" value="1"/>
</dbReference>
<accession>A0A3D9H8J6</accession>
<reference evidence="2 3" key="1">
    <citation type="submission" date="2018-07" db="EMBL/GenBank/DDBJ databases">
        <title>Genomic Encyclopedia of Type Strains, Phase III (KMG-III): the genomes of soil and plant-associated and newly described type strains.</title>
        <authorList>
            <person name="Whitman W."/>
        </authorList>
    </citation>
    <scope>NUCLEOTIDE SEQUENCE [LARGE SCALE GENOMIC DNA]</scope>
    <source>
        <strain evidence="2 3">CECT 8488</strain>
    </source>
</reference>
<organism evidence="2 3">
    <name type="scientific">Aestuariispira insulae</name>
    <dbReference type="NCBI Taxonomy" id="1461337"/>
    <lineage>
        <taxon>Bacteria</taxon>
        <taxon>Pseudomonadati</taxon>
        <taxon>Pseudomonadota</taxon>
        <taxon>Alphaproteobacteria</taxon>
        <taxon>Rhodospirillales</taxon>
        <taxon>Kiloniellaceae</taxon>
        <taxon>Aestuariispira</taxon>
    </lineage>
</organism>
<dbReference type="InterPro" id="IPR002035">
    <property type="entry name" value="VWF_A"/>
</dbReference>
<dbReference type="PROSITE" id="PS50234">
    <property type="entry name" value="VWFA"/>
    <property type="match status" value="1"/>
</dbReference>
<dbReference type="PANTHER" id="PTHR10338">
    <property type="entry name" value="INTER-ALPHA-TRYPSIN INHIBITOR HEAVY CHAIN FAMILY MEMBER"/>
    <property type="match status" value="1"/>
</dbReference>
<dbReference type="OrthoDB" id="5621159at2"/>
<dbReference type="SUPFAM" id="SSF53850">
    <property type="entry name" value="Periplasmic binding protein-like II"/>
    <property type="match status" value="1"/>
</dbReference>
<dbReference type="Gene3D" id="3.40.50.410">
    <property type="entry name" value="von Willebrand factor, type A domain"/>
    <property type="match status" value="1"/>
</dbReference>
<dbReference type="InterPro" id="IPR036465">
    <property type="entry name" value="vWFA_dom_sf"/>
</dbReference>
<dbReference type="PROSITE" id="PS51257">
    <property type="entry name" value="PROKAR_LIPOPROTEIN"/>
    <property type="match status" value="1"/>
</dbReference>
<dbReference type="RefSeq" id="WP_115938381.1">
    <property type="nucleotide sequence ID" value="NZ_QRDW01000011.1"/>
</dbReference>
<dbReference type="AlphaFoldDB" id="A0A3D9H8J6"/>
<dbReference type="Pfam" id="PF00092">
    <property type="entry name" value="VWA"/>
    <property type="match status" value="1"/>
</dbReference>
<gene>
    <name evidence="2" type="ORF">DFP90_11155</name>
</gene>
<dbReference type="Pfam" id="PF13531">
    <property type="entry name" value="SBP_bac_11"/>
    <property type="match status" value="1"/>
</dbReference>
<name>A0A3D9H8J6_9PROT</name>
<dbReference type="Proteomes" id="UP000256845">
    <property type="component" value="Unassembled WGS sequence"/>
</dbReference>
<sequence>MLRKRILTGMAAGLLGLLLSGCNDGGTSRTVTLISGSENKSLFPIVQDFADQQGIDLEIKGRGSVDIMLDIRKGTRAEADIVWPAASLWLELGDLARVVKHEKSIMRSPVVFWVKKNKAETLGWTGRDVTMADIVSAAEGGLTFGMTSATQSNSGAMAYFAMLSAAAGRPNVLTEAHVNDPAVKSRVAELLKGVDRTSGSSGWLGDLYLEHPGAMDAMFNYEAVGIEVNQALERAGGEPLCAIYPADGLAIADSPLAYVDKGDSDDDQAIEAFFLKLQEHLLSDKVQAKLAASGRRVGPLGLSSSTLSDTVFRKDWCIDTGRAITALTIPEQSVIEAALRVYQGETRRPSEIVFLLDYSGSMTGDGNHQLVEALSNLLLEVKSKTFFLETTADDIFYAVPFNDSPLAIWKATGNSATSLEQMFRQIEEYKPNGGTDIYAASARGLTILNESGHGDTHSQMILLLTDGQSQGAPSMVLERLSPDPAANKPIFSILFGQASETQVEQLAKASAARVFDGRKGLVDAFRNARGYAN</sequence>
<dbReference type="InterPro" id="IPR050934">
    <property type="entry name" value="ITIH"/>
</dbReference>
<comment type="caution">
    <text evidence="2">The sequence shown here is derived from an EMBL/GenBank/DDBJ whole genome shotgun (WGS) entry which is preliminary data.</text>
</comment>
<feature type="domain" description="VWFA" evidence="1">
    <location>
        <begin position="351"/>
        <end position="515"/>
    </location>
</feature>
<dbReference type="PANTHER" id="PTHR10338:SF108">
    <property type="entry name" value="INTER-ALPHA-TRYPSIN INHIBITOR HEAVY CHAIN H4-LIKE PROTEIN"/>
    <property type="match status" value="1"/>
</dbReference>
<dbReference type="EMBL" id="QRDW01000011">
    <property type="protein sequence ID" value="RED45808.1"/>
    <property type="molecule type" value="Genomic_DNA"/>
</dbReference>
<keyword evidence="3" id="KW-1185">Reference proteome</keyword>
<proteinExistence type="predicted"/>
<evidence type="ECO:0000259" key="1">
    <source>
        <dbReference type="PROSITE" id="PS50234"/>
    </source>
</evidence>